<dbReference type="EMBL" id="SRLO01008110">
    <property type="protein sequence ID" value="TNN27543.1"/>
    <property type="molecule type" value="Genomic_DNA"/>
</dbReference>
<feature type="compositionally biased region" description="Polar residues" evidence="1">
    <location>
        <begin position="119"/>
        <end position="134"/>
    </location>
</feature>
<evidence type="ECO:0000256" key="1">
    <source>
        <dbReference type="SAM" id="MobiDB-lite"/>
    </source>
</evidence>
<dbReference type="AlphaFoldDB" id="A0A4Z2EFK3"/>
<keyword evidence="3" id="KW-1185">Reference proteome</keyword>
<name>A0A4Z2EFK3_9TELE</name>
<dbReference type="Proteomes" id="UP000314294">
    <property type="component" value="Unassembled WGS sequence"/>
</dbReference>
<proteinExistence type="predicted"/>
<sequence length="217" mass="25211">MAKSRAKTKPNDGQEPGQNQTKRWPRAGPKQNQTMAKSRAKTKPNDGQEPSQNKTKRWPRAGPKQNQTMAKSRAKTKPNDGQEPKPNQTMAKSRAKTKPNDGQEPKQNQTKRWPRAKTKQNQTMAKSRAKTNPTMKHRNVRHTLFERWRVPSPSPDQLTRPTHYTRRSSLRETTTIRLLHKVLRCKNKNKRSFPKIQLTLLYYYPSRLIYPPSVALK</sequence>
<gene>
    <name evidence="2" type="ORF">EYF80_062313</name>
</gene>
<protein>
    <submittedName>
        <fullName evidence="2">Uncharacterized protein</fullName>
    </submittedName>
</protein>
<feature type="region of interest" description="Disordered" evidence="1">
    <location>
        <begin position="1"/>
        <end position="135"/>
    </location>
</feature>
<evidence type="ECO:0000313" key="3">
    <source>
        <dbReference type="Proteomes" id="UP000314294"/>
    </source>
</evidence>
<accession>A0A4Z2EFK3</accession>
<organism evidence="2 3">
    <name type="scientific">Liparis tanakae</name>
    <name type="common">Tanaka's snailfish</name>
    <dbReference type="NCBI Taxonomy" id="230148"/>
    <lineage>
        <taxon>Eukaryota</taxon>
        <taxon>Metazoa</taxon>
        <taxon>Chordata</taxon>
        <taxon>Craniata</taxon>
        <taxon>Vertebrata</taxon>
        <taxon>Euteleostomi</taxon>
        <taxon>Actinopterygii</taxon>
        <taxon>Neopterygii</taxon>
        <taxon>Teleostei</taxon>
        <taxon>Neoteleostei</taxon>
        <taxon>Acanthomorphata</taxon>
        <taxon>Eupercaria</taxon>
        <taxon>Perciformes</taxon>
        <taxon>Cottioidei</taxon>
        <taxon>Cottales</taxon>
        <taxon>Liparidae</taxon>
        <taxon>Liparis</taxon>
    </lineage>
</organism>
<evidence type="ECO:0000313" key="2">
    <source>
        <dbReference type="EMBL" id="TNN27543.1"/>
    </source>
</evidence>
<comment type="caution">
    <text evidence="2">The sequence shown here is derived from an EMBL/GenBank/DDBJ whole genome shotgun (WGS) entry which is preliminary data.</text>
</comment>
<reference evidence="2 3" key="1">
    <citation type="submission" date="2019-03" db="EMBL/GenBank/DDBJ databases">
        <title>First draft genome of Liparis tanakae, snailfish: a comprehensive survey of snailfish specific genes.</title>
        <authorList>
            <person name="Kim W."/>
            <person name="Song I."/>
            <person name="Jeong J.-H."/>
            <person name="Kim D."/>
            <person name="Kim S."/>
            <person name="Ryu S."/>
            <person name="Song J.Y."/>
            <person name="Lee S.K."/>
        </authorList>
    </citation>
    <scope>NUCLEOTIDE SEQUENCE [LARGE SCALE GENOMIC DNA]</scope>
    <source>
        <tissue evidence="2">Muscle</tissue>
    </source>
</reference>